<evidence type="ECO:0000256" key="6">
    <source>
        <dbReference type="ARBA" id="ARBA00047512"/>
    </source>
</evidence>
<dbReference type="EC" id="3.1.4.46" evidence="2"/>
<evidence type="ECO:0000259" key="8">
    <source>
        <dbReference type="PROSITE" id="PS51704"/>
    </source>
</evidence>
<name>A0A4R6PNE6_9GAMM</name>
<evidence type="ECO:0000256" key="5">
    <source>
        <dbReference type="ARBA" id="ARBA00022801"/>
    </source>
</evidence>
<dbReference type="Gene3D" id="3.20.20.190">
    <property type="entry name" value="Phosphatidylinositol (PI) phosphodiesterase"/>
    <property type="match status" value="1"/>
</dbReference>
<comment type="similarity">
    <text evidence="1">Belongs to the glycerophosphoryl diester phosphodiesterase family.</text>
</comment>
<dbReference type="GO" id="GO:0006629">
    <property type="term" value="P:lipid metabolic process"/>
    <property type="evidence" value="ECO:0007669"/>
    <property type="project" value="InterPro"/>
</dbReference>
<protein>
    <recommendedName>
        <fullName evidence="2">glycerophosphodiester phosphodiesterase</fullName>
        <ecNumber evidence="2">3.1.4.46</ecNumber>
    </recommendedName>
</protein>
<evidence type="ECO:0000256" key="1">
    <source>
        <dbReference type="ARBA" id="ARBA00007277"/>
    </source>
</evidence>
<dbReference type="InterPro" id="IPR030395">
    <property type="entry name" value="GP_PDE_dom"/>
</dbReference>
<gene>
    <name evidence="9" type="ORF">DEU29_103142</name>
</gene>
<evidence type="ECO:0000313" key="10">
    <source>
        <dbReference type="Proteomes" id="UP000295531"/>
    </source>
</evidence>
<feature type="domain" description="GP-PDE" evidence="8">
    <location>
        <begin position="45"/>
        <end position="348"/>
    </location>
</feature>
<evidence type="ECO:0000256" key="7">
    <source>
        <dbReference type="SAM" id="SignalP"/>
    </source>
</evidence>
<sequence length="348" mass="38893">MRLKLAVGVFSCLLVAAQSVVAASMQSMDAAAEVGSLKTLSVPDFIDVAHRGASGYLPEHSREATVMAHALGADYIEQDVQLSRDGIPVVLHDIYLDAISNVAEVFPDRHRPDGRYYVVDFTLNHLQQLTLSARHNEAGERVYPARFSASDLTFKIQTLAENLSLIQEMNRVRDTNTGVYVEIKAPRWYHQQDYDITASTMRVLEEAGYKDDALPTPIYLQSFNPETLRRLKREFHVNYPLVQLIADNSWNESDVDYDAMKTYAGLESLSAYADSIGVWLDHVLVGVKDGEPQWSGILDDASRAKLPVFVYTLRADDLPDGVSSHKQLREWLKKAGAVGAFSDFPDQK</sequence>
<keyword evidence="10" id="KW-1185">Reference proteome</keyword>
<comment type="catalytic activity">
    <reaction evidence="6">
        <text>a sn-glycero-3-phosphodiester + H2O = an alcohol + sn-glycerol 3-phosphate + H(+)</text>
        <dbReference type="Rhea" id="RHEA:12969"/>
        <dbReference type="ChEBI" id="CHEBI:15377"/>
        <dbReference type="ChEBI" id="CHEBI:15378"/>
        <dbReference type="ChEBI" id="CHEBI:30879"/>
        <dbReference type="ChEBI" id="CHEBI:57597"/>
        <dbReference type="ChEBI" id="CHEBI:83408"/>
        <dbReference type="EC" id="3.1.4.46"/>
    </reaction>
</comment>
<dbReference type="InterPro" id="IPR017946">
    <property type="entry name" value="PLC-like_Pdiesterase_TIM-brl"/>
</dbReference>
<reference evidence="9 10" key="1">
    <citation type="submission" date="2019-03" db="EMBL/GenBank/DDBJ databases">
        <title>Freshwater and sediment microbial communities from various areas in North America, analyzing microbe dynamics in response to fracking.</title>
        <authorList>
            <person name="Lamendella R."/>
        </authorList>
    </citation>
    <scope>NUCLEOTIDE SEQUENCE [LARGE SCALE GENOMIC DNA]</scope>
    <source>
        <strain evidence="9 10">18_TX</strain>
    </source>
</reference>
<dbReference type="GO" id="GO:0006071">
    <property type="term" value="P:glycerol metabolic process"/>
    <property type="evidence" value="ECO:0007669"/>
    <property type="project" value="UniProtKB-KW"/>
</dbReference>
<dbReference type="NCBIfam" id="NF008354">
    <property type="entry name" value="PRK11143.1"/>
    <property type="match status" value="1"/>
</dbReference>
<accession>A0A4R6PNE6</accession>
<dbReference type="RefSeq" id="WP_243734466.1">
    <property type="nucleotide sequence ID" value="NZ_SNXI01000003.1"/>
</dbReference>
<proteinExistence type="inferred from homology"/>
<keyword evidence="5" id="KW-0378">Hydrolase</keyword>
<organism evidence="9 10">
    <name type="scientific">Idiomarina aquatica</name>
    <dbReference type="NCBI Taxonomy" id="1327752"/>
    <lineage>
        <taxon>Bacteria</taxon>
        <taxon>Pseudomonadati</taxon>
        <taxon>Pseudomonadota</taxon>
        <taxon>Gammaproteobacteria</taxon>
        <taxon>Alteromonadales</taxon>
        <taxon>Idiomarinaceae</taxon>
        <taxon>Idiomarina</taxon>
    </lineage>
</organism>
<dbReference type="PANTHER" id="PTHR43620:SF7">
    <property type="entry name" value="GLYCEROPHOSPHODIESTER PHOSPHODIESTERASE GDPD5-RELATED"/>
    <property type="match status" value="1"/>
</dbReference>
<evidence type="ECO:0000256" key="2">
    <source>
        <dbReference type="ARBA" id="ARBA00012247"/>
    </source>
</evidence>
<dbReference type="AlphaFoldDB" id="A0A4R6PNE6"/>
<evidence type="ECO:0000256" key="3">
    <source>
        <dbReference type="ARBA" id="ARBA00022729"/>
    </source>
</evidence>
<dbReference type="Pfam" id="PF03009">
    <property type="entry name" value="GDPD"/>
    <property type="match status" value="1"/>
</dbReference>
<dbReference type="PANTHER" id="PTHR43620">
    <property type="entry name" value="GLYCEROPHOSPHORYL DIESTER PHOSPHODIESTERASE"/>
    <property type="match status" value="1"/>
</dbReference>
<dbReference type="GO" id="GO:0042597">
    <property type="term" value="C:periplasmic space"/>
    <property type="evidence" value="ECO:0007669"/>
    <property type="project" value="TreeGrafter"/>
</dbReference>
<evidence type="ECO:0000313" key="9">
    <source>
        <dbReference type="EMBL" id="TDP39246.1"/>
    </source>
</evidence>
<comment type="caution">
    <text evidence="9">The sequence shown here is derived from an EMBL/GenBank/DDBJ whole genome shotgun (WGS) entry which is preliminary data.</text>
</comment>
<dbReference type="GO" id="GO:0008889">
    <property type="term" value="F:glycerophosphodiester phosphodiesterase activity"/>
    <property type="evidence" value="ECO:0007669"/>
    <property type="project" value="UniProtKB-EC"/>
</dbReference>
<dbReference type="SUPFAM" id="SSF51695">
    <property type="entry name" value="PLC-like phosphodiesterases"/>
    <property type="match status" value="1"/>
</dbReference>
<evidence type="ECO:0000256" key="4">
    <source>
        <dbReference type="ARBA" id="ARBA00022798"/>
    </source>
</evidence>
<feature type="chain" id="PRO_5020262898" description="glycerophosphodiester phosphodiesterase" evidence="7">
    <location>
        <begin position="23"/>
        <end position="348"/>
    </location>
</feature>
<dbReference type="Proteomes" id="UP000295531">
    <property type="component" value="Unassembled WGS sequence"/>
</dbReference>
<feature type="signal peptide" evidence="7">
    <location>
        <begin position="1"/>
        <end position="22"/>
    </location>
</feature>
<dbReference type="EMBL" id="SNXI01000003">
    <property type="protein sequence ID" value="TDP39246.1"/>
    <property type="molecule type" value="Genomic_DNA"/>
</dbReference>
<keyword evidence="3 7" id="KW-0732">Signal</keyword>
<keyword evidence="4" id="KW-0319">Glycerol metabolism</keyword>
<dbReference type="PROSITE" id="PS51704">
    <property type="entry name" value="GP_PDE"/>
    <property type="match status" value="1"/>
</dbReference>